<proteinExistence type="predicted"/>
<sequence length="318" mass="37444">MAEYNLSSTVLNEIQNHDDLEVVWLYSGDYISTKVENFGEYCKTFKSAEECENYIEKIESERKILLVLIDSSIYVSYFNDFPQIQSIYVLERNMEYEKEDFSKLIEIFSDEHILIKRIRQDILLTFRNDFPKSISYVKDMTVEQSFTNLHVTELNFLWNFTLINYLINYPQTDMDRLKTDMINQCQLEYEDNSTQISYINDFAKNCSRKDTSCARCALRKISSTLLLEGVSLEQVSSRLCGRFPQNFKYILAAGIRKFQRVGLKSIDISNISVDKTNNLIIDFDIIVDPKYNELIRNALRQAVITIDLEHVFKYPQRH</sequence>
<gene>
    <name evidence="1" type="ORF">JYZ213_LOCUS18542</name>
</gene>
<dbReference type="Proteomes" id="UP000663845">
    <property type="component" value="Unassembled WGS sequence"/>
</dbReference>
<comment type="caution">
    <text evidence="1">The sequence shown here is derived from an EMBL/GenBank/DDBJ whole genome shotgun (WGS) entry which is preliminary data.</text>
</comment>
<name>A0A814KEN3_9BILA</name>
<accession>A0A814KEN3</accession>
<protein>
    <submittedName>
        <fullName evidence="1">Uncharacterized protein</fullName>
    </submittedName>
</protein>
<dbReference type="AlphaFoldDB" id="A0A814KEN3"/>
<dbReference type="EMBL" id="CAJNOG010000181">
    <property type="protein sequence ID" value="CAF1048460.1"/>
    <property type="molecule type" value="Genomic_DNA"/>
</dbReference>
<organism evidence="1 2">
    <name type="scientific">Adineta steineri</name>
    <dbReference type="NCBI Taxonomy" id="433720"/>
    <lineage>
        <taxon>Eukaryota</taxon>
        <taxon>Metazoa</taxon>
        <taxon>Spiralia</taxon>
        <taxon>Gnathifera</taxon>
        <taxon>Rotifera</taxon>
        <taxon>Eurotatoria</taxon>
        <taxon>Bdelloidea</taxon>
        <taxon>Adinetida</taxon>
        <taxon>Adinetidae</taxon>
        <taxon>Adineta</taxon>
    </lineage>
</organism>
<reference evidence="1" key="1">
    <citation type="submission" date="2021-02" db="EMBL/GenBank/DDBJ databases">
        <authorList>
            <person name="Nowell W R."/>
        </authorList>
    </citation>
    <scope>NUCLEOTIDE SEQUENCE</scope>
</reference>
<evidence type="ECO:0000313" key="1">
    <source>
        <dbReference type="EMBL" id="CAF1048460.1"/>
    </source>
</evidence>
<evidence type="ECO:0000313" key="2">
    <source>
        <dbReference type="Proteomes" id="UP000663845"/>
    </source>
</evidence>